<dbReference type="Pfam" id="PF16199">
    <property type="entry name" value="Radical_SAM_C"/>
    <property type="match status" value="1"/>
</dbReference>
<feature type="binding site" evidence="17">
    <location>
        <position position="38"/>
    </location>
    <ligand>
        <name>[4Fe-4S] cluster</name>
        <dbReference type="ChEBI" id="CHEBI:49883"/>
        <note>4Fe-4S-S-AdoMet</note>
    </ligand>
</feature>
<evidence type="ECO:0000256" key="17">
    <source>
        <dbReference type="PIRSR" id="PIRSR005669-1"/>
    </source>
</evidence>
<dbReference type="GO" id="GO:0000049">
    <property type="term" value="F:tRNA binding"/>
    <property type="evidence" value="ECO:0007669"/>
    <property type="project" value="UniProtKB-KW"/>
</dbReference>
<evidence type="ECO:0000256" key="12">
    <source>
        <dbReference type="ARBA" id="ARBA00023014"/>
    </source>
</evidence>
<evidence type="ECO:0000256" key="9">
    <source>
        <dbReference type="ARBA" id="ARBA00022723"/>
    </source>
</evidence>
<dbReference type="EC" id="2.3.1.311" evidence="15"/>
<dbReference type="RefSeq" id="WP_155863712.1">
    <property type="nucleotide sequence ID" value="NZ_WFIY01000004.1"/>
</dbReference>
<evidence type="ECO:0000259" key="18">
    <source>
        <dbReference type="PROSITE" id="PS51918"/>
    </source>
</evidence>
<dbReference type="PROSITE" id="PS51918">
    <property type="entry name" value="RADICAL_SAM"/>
    <property type="match status" value="1"/>
</dbReference>
<keyword evidence="12 17" id="KW-0411">Iron-sulfur</keyword>
<feature type="binding site" evidence="17">
    <location>
        <position position="46"/>
    </location>
    <ligand>
        <name>[4Fe-4S] cluster</name>
        <dbReference type="ChEBI" id="CHEBI:49883"/>
        <note>4Fe-4S-S-AdoMet</note>
    </ligand>
</feature>
<evidence type="ECO:0000256" key="2">
    <source>
        <dbReference type="ARBA" id="ARBA00005494"/>
    </source>
</evidence>
<dbReference type="InterPro" id="IPR000182">
    <property type="entry name" value="GNAT_dom"/>
</dbReference>
<dbReference type="InterPro" id="IPR058240">
    <property type="entry name" value="rSAM_sf"/>
</dbReference>
<dbReference type="PIRSF" id="PIRSF005669">
    <property type="entry name" value="Hist_AcTrfase_ELP3"/>
    <property type="match status" value="1"/>
</dbReference>
<evidence type="ECO:0000256" key="16">
    <source>
        <dbReference type="ARBA" id="ARBA00047372"/>
    </source>
</evidence>
<comment type="catalytic activity">
    <reaction evidence="16">
        <text>uridine(34) in tRNA + acetyl-CoA + S-adenosyl-L-methionine + H2O = 5-(carboxymethyl)uridine(34) in tRNA + 5'-deoxyadenosine + L-methionine + CoA + 2 H(+)</text>
        <dbReference type="Rhea" id="RHEA:61020"/>
        <dbReference type="Rhea" id="RHEA-COMP:10407"/>
        <dbReference type="Rhea" id="RHEA-COMP:11727"/>
        <dbReference type="ChEBI" id="CHEBI:15377"/>
        <dbReference type="ChEBI" id="CHEBI:15378"/>
        <dbReference type="ChEBI" id="CHEBI:17319"/>
        <dbReference type="ChEBI" id="CHEBI:57287"/>
        <dbReference type="ChEBI" id="CHEBI:57288"/>
        <dbReference type="ChEBI" id="CHEBI:57844"/>
        <dbReference type="ChEBI" id="CHEBI:59789"/>
        <dbReference type="ChEBI" id="CHEBI:65315"/>
        <dbReference type="ChEBI" id="CHEBI:74882"/>
        <dbReference type="EC" id="2.3.1.311"/>
    </reaction>
    <physiologicalReaction direction="left-to-right" evidence="16">
        <dbReference type="Rhea" id="RHEA:61021"/>
    </physiologicalReaction>
</comment>
<comment type="cofactor">
    <cofactor evidence="17">
        <name>[4Fe-4S] cluster</name>
        <dbReference type="ChEBI" id="CHEBI:49883"/>
    </cofactor>
    <text evidence="17">Binds 1 [4Fe-4S] cluster. The cluster is coordinated with 3 cysteines and an exchangeable S-adenosyl-L-methionine.</text>
</comment>
<dbReference type="CDD" id="cd04301">
    <property type="entry name" value="NAT_SF"/>
    <property type="match status" value="1"/>
</dbReference>
<dbReference type="EMBL" id="WFIY01000004">
    <property type="protein sequence ID" value="MUM65214.1"/>
    <property type="molecule type" value="Genomic_DNA"/>
</dbReference>
<evidence type="ECO:0000256" key="8">
    <source>
        <dbReference type="ARBA" id="ARBA00022694"/>
    </source>
</evidence>
<dbReference type="InterPro" id="IPR006638">
    <property type="entry name" value="Elp3/MiaA/NifB-like_rSAM"/>
</dbReference>
<evidence type="ECO:0000256" key="4">
    <source>
        <dbReference type="ARBA" id="ARBA00022485"/>
    </source>
</evidence>
<keyword evidence="5" id="KW-0820">tRNA-binding</keyword>
<dbReference type="InterPro" id="IPR039661">
    <property type="entry name" value="ELP3"/>
</dbReference>
<dbReference type="CDD" id="cd01335">
    <property type="entry name" value="Radical_SAM"/>
    <property type="match status" value="1"/>
</dbReference>
<name>A0A6A9QG92_ACIIN</name>
<sequence length="483" mass="55960">MIRYFYYFLNTHFFVLKKPVRTISGVAPVSIMTHPHRCPHGKCIFCPGGVEYNTPQSYYGREPTLMRAIENNFDPYCQVRSRLAQYFENGHFPNKVELIIMGGTFLSLPLDYQDWFVTNALEAMNNFPKKKEKGKFVYLEDAQLRNETAQIRCVGMTIETKPDWGKEWHANQMLRLGATKVELGVQTIYDDILKRVNRGHTVKDSIESTRILKDSGFKIVYHIMLGLPGADPDKDLETIKEIFANPDFMPDMLKIYPTLVVETAPLAELWKRGLYTPYDTDTLVEIISEAYRYIPKWVRIMRIQRDIPANIILAGNKKGNLRELVEKRAEEKGIEIKEIRYREVGVAWLHRKIKPDRISLHKEIYEASGGTEVFLSFESDNGLIIGYLRLRKPGNSHRKEIDEKTTIVRELHVYGEEVPIGEKKDEAYQHKGYGSALLKEAERISLEEFDAKKILVLSGIGVREYYRQKGYIRYGPYMAKQLA</sequence>
<keyword evidence="6" id="KW-0808">Transferase</keyword>
<feature type="domain" description="Radical SAM core" evidence="18">
    <location>
        <begin position="21"/>
        <end position="310"/>
    </location>
</feature>
<dbReference type="SFLD" id="SFLDS00029">
    <property type="entry name" value="Radical_SAM"/>
    <property type="match status" value="1"/>
</dbReference>
<dbReference type="OrthoDB" id="49957at2157"/>
<dbReference type="SUPFAM" id="SSF55729">
    <property type="entry name" value="Acyl-CoA N-acyltransferases (Nat)"/>
    <property type="match status" value="1"/>
</dbReference>
<dbReference type="SFLD" id="SFLDF00344">
    <property type="entry name" value="ELP3-like"/>
    <property type="match status" value="1"/>
</dbReference>
<dbReference type="Gene3D" id="3.30.750.200">
    <property type="match status" value="1"/>
</dbReference>
<keyword evidence="10" id="KW-0694">RNA-binding</keyword>
<dbReference type="InterPro" id="IPR032432">
    <property type="entry name" value="Radical_SAM_C"/>
</dbReference>
<dbReference type="GO" id="GO:0005737">
    <property type="term" value="C:cytoplasm"/>
    <property type="evidence" value="ECO:0007669"/>
    <property type="project" value="TreeGrafter"/>
</dbReference>
<dbReference type="AlphaFoldDB" id="A0A6A9QG92"/>
<evidence type="ECO:0000256" key="3">
    <source>
        <dbReference type="ARBA" id="ARBA00020266"/>
    </source>
</evidence>
<keyword evidence="11 17" id="KW-0408">Iron</keyword>
<evidence type="ECO:0000256" key="11">
    <source>
        <dbReference type="ARBA" id="ARBA00023004"/>
    </source>
</evidence>
<protein>
    <recommendedName>
        <fullName evidence="3">Elongator complex protein 3</fullName>
        <ecNumber evidence="15">2.3.1.311</ecNumber>
    </recommendedName>
    <alternativeName>
        <fullName evidence="14">tRNA uridine(34) acetyltransferase</fullName>
    </alternativeName>
</protein>
<keyword evidence="4" id="KW-0004">4Fe-4S</keyword>
<evidence type="ECO:0000256" key="5">
    <source>
        <dbReference type="ARBA" id="ARBA00022555"/>
    </source>
</evidence>
<evidence type="ECO:0000256" key="13">
    <source>
        <dbReference type="ARBA" id="ARBA00023315"/>
    </source>
</evidence>
<gene>
    <name evidence="19" type="ORF">D1867_08195</name>
</gene>
<comment type="caution">
    <text evidence="19">The sequence shown here is derived from an EMBL/GenBank/DDBJ whole genome shotgun (WGS) entry which is preliminary data.</text>
</comment>
<dbReference type="InterPro" id="IPR007197">
    <property type="entry name" value="rSAM"/>
</dbReference>
<evidence type="ECO:0000256" key="6">
    <source>
        <dbReference type="ARBA" id="ARBA00022679"/>
    </source>
</evidence>
<dbReference type="GO" id="GO:0051539">
    <property type="term" value="F:4 iron, 4 sulfur cluster binding"/>
    <property type="evidence" value="ECO:0007669"/>
    <property type="project" value="UniProtKB-KW"/>
</dbReference>
<keyword evidence="13" id="KW-0012">Acyltransferase</keyword>
<keyword evidence="7" id="KW-0949">S-adenosyl-L-methionine</keyword>
<evidence type="ECO:0000313" key="20">
    <source>
        <dbReference type="Proteomes" id="UP000440125"/>
    </source>
</evidence>
<dbReference type="InterPro" id="IPR016181">
    <property type="entry name" value="Acyl_CoA_acyltransferase"/>
</dbReference>
<dbReference type="SUPFAM" id="SSF102114">
    <property type="entry name" value="Radical SAM enzymes"/>
    <property type="match status" value="1"/>
</dbReference>
<evidence type="ECO:0000313" key="19">
    <source>
        <dbReference type="EMBL" id="MUM65214.1"/>
    </source>
</evidence>
<dbReference type="PANTHER" id="PTHR11135:SF0">
    <property type="entry name" value="ELONGATOR COMPLEX PROTEIN 3"/>
    <property type="match status" value="1"/>
</dbReference>
<comment type="similarity">
    <text evidence="2">Belongs to the ELP3 family.</text>
</comment>
<keyword evidence="20" id="KW-1185">Reference proteome</keyword>
<reference evidence="19 20" key="1">
    <citation type="submission" date="2019-10" db="EMBL/GenBank/DDBJ databases">
        <title>Genome Sequences from Six Type Strain Members of the Archaeal Family Sulfolobaceae: Acidianus ambivalens, Acidianus infernus, Metallosphaera prunae, Stygiolobus azoricus, Sulfolobus metallicus, and Sulfurisphaera ohwakuensis.</title>
        <authorList>
            <person name="Counts J.A."/>
            <person name="Kelly R.M."/>
        </authorList>
    </citation>
    <scope>NUCLEOTIDE SEQUENCE [LARGE SCALE GENOMIC DNA]</scope>
    <source>
        <strain evidence="19 20">DSM 3191</strain>
    </source>
</reference>
<evidence type="ECO:0000256" key="14">
    <source>
        <dbReference type="ARBA" id="ARBA00030769"/>
    </source>
</evidence>
<dbReference type="GO" id="GO:0106261">
    <property type="term" value="F:tRNA uridine(34) acetyltransferase activity"/>
    <property type="evidence" value="ECO:0007669"/>
    <property type="project" value="UniProtKB-EC"/>
</dbReference>
<proteinExistence type="inferred from homology"/>
<dbReference type="GO" id="GO:0046872">
    <property type="term" value="F:metal ion binding"/>
    <property type="evidence" value="ECO:0007669"/>
    <property type="project" value="UniProtKB-KW"/>
</dbReference>
<comment type="pathway">
    <text evidence="1">tRNA modification; 5-methoxycarbonylmethyl-2-thiouridine-tRNA biosynthesis.</text>
</comment>
<accession>A0A6A9QG92</accession>
<dbReference type="NCBIfam" id="TIGR01211">
    <property type="entry name" value="ELP3"/>
    <property type="match status" value="1"/>
</dbReference>
<feature type="binding site" evidence="17">
    <location>
        <position position="43"/>
    </location>
    <ligand>
        <name>[4Fe-4S] cluster</name>
        <dbReference type="ChEBI" id="CHEBI:49883"/>
        <note>4Fe-4S-S-AdoMet</note>
    </ligand>
</feature>
<organism evidence="19 20">
    <name type="scientific">Acidianus infernus</name>
    <dbReference type="NCBI Taxonomy" id="12915"/>
    <lineage>
        <taxon>Archaea</taxon>
        <taxon>Thermoproteota</taxon>
        <taxon>Thermoprotei</taxon>
        <taxon>Sulfolobales</taxon>
        <taxon>Sulfolobaceae</taxon>
        <taxon>Acidianus</taxon>
    </lineage>
</organism>
<evidence type="ECO:0000256" key="1">
    <source>
        <dbReference type="ARBA" id="ARBA00005043"/>
    </source>
</evidence>
<dbReference type="SFLD" id="SFLDG01086">
    <property type="entry name" value="elongater_protein-like"/>
    <property type="match status" value="1"/>
</dbReference>
<evidence type="ECO:0000256" key="10">
    <source>
        <dbReference type="ARBA" id="ARBA00022884"/>
    </source>
</evidence>
<dbReference type="InterPro" id="IPR034687">
    <property type="entry name" value="ELP3-like"/>
</dbReference>
<keyword evidence="9 17" id="KW-0479">Metal-binding</keyword>
<dbReference type="GO" id="GO:0002926">
    <property type="term" value="P:tRNA wobble base 5-methoxycarbonylmethyl-2-thiouridinylation"/>
    <property type="evidence" value="ECO:0007669"/>
    <property type="project" value="TreeGrafter"/>
</dbReference>
<dbReference type="Pfam" id="PF04055">
    <property type="entry name" value="Radical_SAM"/>
    <property type="match status" value="1"/>
</dbReference>
<dbReference type="Pfam" id="PF00583">
    <property type="entry name" value="Acetyltransf_1"/>
    <property type="match status" value="1"/>
</dbReference>
<dbReference type="Gene3D" id="3.40.630.30">
    <property type="match status" value="1"/>
</dbReference>
<keyword evidence="8" id="KW-0819">tRNA processing</keyword>
<dbReference type="PANTHER" id="PTHR11135">
    <property type="entry name" value="HISTONE ACETYLTRANSFERASE-RELATED"/>
    <property type="match status" value="1"/>
</dbReference>
<evidence type="ECO:0000256" key="15">
    <source>
        <dbReference type="ARBA" id="ARBA00044771"/>
    </source>
</evidence>
<dbReference type="Proteomes" id="UP000440125">
    <property type="component" value="Unassembled WGS sequence"/>
</dbReference>
<dbReference type="SMART" id="SM00729">
    <property type="entry name" value="Elp3"/>
    <property type="match status" value="1"/>
</dbReference>
<evidence type="ECO:0000256" key="7">
    <source>
        <dbReference type="ARBA" id="ARBA00022691"/>
    </source>
</evidence>